<feature type="signal peptide" evidence="2">
    <location>
        <begin position="1"/>
        <end position="24"/>
    </location>
</feature>
<dbReference type="GO" id="GO:0008843">
    <property type="term" value="F:endochitinase activity"/>
    <property type="evidence" value="ECO:0007669"/>
    <property type="project" value="UniProtKB-EC"/>
</dbReference>
<dbReference type="EMBL" id="REGN01000502">
    <property type="protein sequence ID" value="RNA41441.1"/>
    <property type="molecule type" value="Genomic_DNA"/>
</dbReference>
<dbReference type="InterPro" id="IPR036465">
    <property type="entry name" value="vWFA_dom_sf"/>
</dbReference>
<comment type="caution">
    <text evidence="4">The sequence shown here is derived from an EMBL/GenBank/DDBJ whole genome shotgun (WGS) entry which is preliminary data.</text>
</comment>
<protein>
    <submittedName>
        <fullName evidence="4">Chitinase</fullName>
        <ecNumber evidence="4">3.2.1.14</ecNumber>
    </submittedName>
</protein>
<evidence type="ECO:0000313" key="4">
    <source>
        <dbReference type="EMBL" id="RNA41441.1"/>
    </source>
</evidence>
<dbReference type="SUPFAM" id="SSF53300">
    <property type="entry name" value="vWA-like"/>
    <property type="match status" value="1"/>
</dbReference>
<dbReference type="GO" id="GO:0016998">
    <property type="term" value="P:cell wall macromolecule catabolic process"/>
    <property type="evidence" value="ECO:0007669"/>
    <property type="project" value="InterPro"/>
</dbReference>
<dbReference type="Pfam" id="PF00092">
    <property type="entry name" value="VWA"/>
    <property type="match status" value="1"/>
</dbReference>
<dbReference type="PRINTS" id="PR00453">
    <property type="entry name" value="VWFADOMAIN"/>
</dbReference>
<gene>
    <name evidence="4" type="ORF">BpHYR1_048136</name>
</gene>
<sequence>MKFQKFILSLLVIIISLITSKISCQKCQSSYEPYFDGTCIDRADCVGAIINNKCPNQPNNVKCCIEETNTVPASPSLVSQSQLENILSSKNKRIEVASKVLIAPNANPTCFEKAFFISQLAHESAKFLESEELGSDSYLNNKYDSRTDLGNNQIGDGSKYKGRGYIQLTGRSNYKRAGLAIGIDLENQPELAAFPSVAAKLARWFWLYGTRENLGTFSDGTFYGFSRVTGLINGGLNGLPDRVDLLKKAAKELQCGDIMKGSGEECTINGKQGICLPICTGNFSDDKLCGCNGNTVSGKCAGPTNIKCCDGQCANDMDLTFVLDSSGSIAFSDFQKSLEFTKNIINEIEIGENKSRVGIINFSSSVATVTRLDSTFSKTNLLNSVDSIVKFSRSTYTGEALQAAKALYNTENGARDPAKGVSKVILVVTDGASNGRLRPEEVASSIKSMGITVISIGVGSNLNFNELNGISSPGRTYLIDSFSTVLQSFDEIKQASCLIPAPIPPKTDPIAVGRNKIKYFSYEVADLNSRSLKVLINAILGRVKLFFSFTNQNPNDFQIAETTDVQTSNQETIEKIIRIPKNESNIFQKIVYLGIKGLQDSNSFIIQVNESLIIELENLDNELCDHYLKSGVKCDSVAYIDNIIFSRFCSKSCNDSTEFTNPTTSPSSSTETTTTTTTKSDVCSNFNEALCVYFVQYFDLCELKSFVNAVPFKIYCCKACESKN</sequence>
<evidence type="ECO:0000256" key="2">
    <source>
        <dbReference type="SAM" id="SignalP"/>
    </source>
</evidence>
<accession>A0A3M7T090</accession>
<dbReference type="STRING" id="10195.A0A3M7T090"/>
<dbReference type="PROSITE" id="PS50234">
    <property type="entry name" value="VWFA"/>
    <property type="match status" value="1"/>
</dbReference>
<dbReference type="Pfam" id="PF00182">
    <property type="entry name" value="Glyco_hydro_19"/>
    <property type="match status" value="1"/>
</dbReference>
<dbReference type="CDD" id="cd01450">
    <property type="entry name" value="vWFA_subfamily_ECM"/>
    <property type="match status" value="1"/>
</dbReference>
<keyword evidence="4" id="KW-0326">Glycosidase</keyword>
<dbReference type="InterPro" id="IPR000726">
    <property type="entry name" value="Glyco_hydro_19_cat"/>
</dbReference>
<name>A0A3M7T090_BRAPC</name>
<dbReference type="EC" id="3.2.1.14" evidence="4"/>
<feature type="domain" description="VWFA" evidence="3">
    <location>
        <begin position="318"/>
        <end position="492"/>
    </location>
</feature>
<keyword evidence="5" id="KW-1185">Reference proteome</keyword>
<dbReference type="AlphaFoldDB" id="A0A3M7T090"/>
<reference evidence="4 5" key="1">
    <citation type="journal article" date="2018" name="Sci. Rep.">
        <title>Genomic signatures of local adaptation to the degree of environmental predictability in rotifers.</title>
        <authorList>
            <person name="Franch-Gras L."/>
            <person name="Hahn C."/>
            <person name="Garcia-Roger E.M."/>
            <person name="Carmona M.J."/>
            <person name="Serra M."/>
            <person name="Gomez A."/>
        </authorList>
    </citation>
    <scope>NUCLEOTIDE SEQUENCE [LARGE SCALE GENOMIC DNA]</scope>
    <source>
        <strain evidence="4">HYR1</strain>
    </source>
</reference>
<keyword evidence="4" id="KW-0378">Hydrolase</keyword>
<dbReference type="Proteomes" id="UP000276133">
    <property type="component" value="Unassembled WGS sequence"/>
</dbReference>
<dbReference type="InterPro" id="IPR023346">
    <property type="entry name" value="Lysozyme-like_dom_sf"/>
</dbReference>
<dbReference type="OrthoDB" id="6132182at2759"/>
<proteinExistence type="predicted"/>
<dbReference type="InterPro" id="IPR002035">
    <property type="entry name" value="VWF_A"/>
</dbReference>
<dbReference type="SUPFAM" id="SSF53955">
    <property type="entry name" value="Lysozyme-like"/>
    <property type="match status" value="1"/>
</dbReference>
<dbReference type="PANTHER" id="PTHR24020:SF20">
    <property type="entry name" value="PH DOMAIN-CONTAINING PROTEIN"/>
    <property type="match status" value="1"/>
</dbReference>
<evidence type="ECO:0000313" key="5">
    <source>
        <dbReference type="Proteomes" id="UP000276133"/>
    </source>
</evidence>
<dbReference type="PANTHER" id="PTHR24020">
    <property type="entry name" value="COLLAGEN ALPHA"/>
    <property type="match status" value="1"/>
</dbReference>
<dbReference type="InterPro" id="IPR050525">
    <property type="entry name" value="ECM_Assembly_Org"/>
</dbReference>
<keyword evidence="2" id="KW-0732">Signal</keyword>
<dbReference type="GO" id="GO:0006032">
    <property type="term" value="P:chitin catabolic process"/>
    <property type="evidence" value="ECO:0007669"/>
    <property type="project" value="InterPro"/>
</dbReference>
<organism evidence="4 5">
    <name type="scientific">Brachionus plicatilis</name>
    <name type="common">Marine rotifer</name>
    <name type="synonym">Brachionus muelleri</name>
    <dbReference type="NCBI Taxonomy" id="10195"/>
    <lineage>
        <taxon>Eukaryota</taxon>
        <taxon>Metazoa</taxon>
        <taxon>Spiralia</taxon>
        <taxon>Gnathifera</taxon>
        <taxon>Rotifera</taxon>
        <taxon>Eurotatoria</taxon>
        <taxon>Monogononta</taxon>
        <taxon>Pseudotrocha</taxon>
        <taxon>Ploima</taxon>
        <taxon>Brachionidae</taxon>
        <taxon>Brachionus</taxon>
    </lineage>
</organism>
<evidence type="ECO:0000259" key="3">
    <source>
        <dbReference type="PROSITE" id="PS50234"/>
    </source>
</evidence>
<feature type="region of interest" description="Disordered" evidence="1">
    <location>
        <begin position="657"/>
        <end position="678"/>
    </location>
</feature>
<dbReference type="Gene3D" id="1.10.530.10">
    <property type="match status" value="1"/>
</dbReference>
<feature type="chain" id="PRO_5018120492" evidence="2">
    <location>
        <begin position="25"/>
        <end position="724"/>
    </location>
</feature>
<dbReference type="SMART" id="SM00327">
    <property type="entry name" value="VWA"/>
    <property type="match status" value="1"/>
</dbReference>
<evidence type="ECO:0000256" key="1">
    <source>
        <dbReference type="SAM" id="MobiDB-lite"/>
    </source>
</evidence>
<dbReference type="Gene3D" id="3.40.50.410">
    <property type="entry name" value="von Willebrand factor, type A domain"/>
    <property type="match status" value="1"/>
</dbReference>